<dbReference type="GO" id="GO:0016491">
    <property type="term" value="F:oxidoreductase activity"/>
    <property type="evidence" value="ECO:0007669"/>
    <property type="project" value="InterPro"/>
</dbReference>
<evidence type="ECO:0000313" key="8">
    <source>
        <dbReference type="EMBL" id="ETE65331.1"/>
    </source>
</evidence>
<feature type="transmembrane region" description="Helical" evidence="5">
    <location>
        <begin position="166"/>
        <end position="192"/>
    </location>
</feature>
<accession>V8NTP6</accession>
<keyword evidence="2 5" id="KW-0812">Transmembrane</keyword>
<dbReference type="GO" id="GO:0008610">
    <property type="term" value="P:lipid biosynthetic process"/>
    <property type="evidence" value="ECO:0007669"/>
    <property type="project" value="InterPro"/>
</dbReference>
<evidence type="ECO:0000256" key="1">
    <source>
        <dbReference type="ARBA" id="ARBA00004370"/>
    </source>
</evidence>
<organism evidence="8 9">
    <name type="scientific">Ophiophagus hannah</name>
    <name type="common">King cobra</name>
    <name type="synonym">Naja hannah</name>
    <dbReference type="NCBI Taxonomy" id="8665"/>
    <lineage>
        <taxon>Eukaryota</taxon>
        <taxon>Metazoa</taxon>
        <taxon>Chordata</taxon>
        <taxon>Craniata</taxon>
        <taxon>Vertebrata</taxon>
        <taxon>Euteleostomi</taxon>
        <taxon>Lepidosauria</taxon>
        <taxon>Squamata</taxon>
        <taxon>Bifurcata</taxon>
        <taxon>Unidentata</taxon>
        <taxon>Episquamata</taxon>
        <taxon>Toxicofera</taxon>
        <taxon>Serpentes</taxon>
        <taxon>Colubroidea</taxon>
        <taxon>Elapidae</taxon>
        <taxon>Elapinae</taxon>
        <taxon>Ophiophagus</taxon>
    </lineage>
</organism>
<keyword evidence="3 5" id="KW-1133">Transmembrane helix</keyword>
<keyword evidence="6" id="KW-0732">Signal</keyword>
<keyword evidence="9" id="KW-1185">Reference proteome</keyword>
<reference evidence="8 9" key="1">
    <citation type="journal article" date="2013" name="Proc. Natl. Acad. Sci. U.S.A.">
        <title>The king cobra genome reveals dynamic gene evolution and adaptation in the snake venom system.</title>
        <authorList>
            <person name="Vonk F.J."/>
            <person name="Casewell N.R."/>
            <person name="Henkel C.V."/>
            <person name="Heimberg A.M."/>
            <person name="Jansen H.J."/>
            <person name="McCleary R.J."/>
            <person name="Kerkkamp H.M."/>
            <person name="Vos R.A."/>
            <person name="Guerreiro I."/>
            <person name="Calvete J.J."/>
            <person name="Wuster W."/>
            <person name="Woods A.E."/>
            <person name="Logan J.M."/>
            <person name="Harrison R.A."/>
            <person name="Castoe T.A."/>
            <person name="de Koning A.P."/>
            <person name="Pollock D.D."/>
            <person name="Yandell M."/>
            <person name="Calderon D."/>
            <person name="Renjifo C."/>
            <person name="Currier R.B."/>
            <person name="Salgado D."/>
            <person name="Pla D."/>
            <person name="Sanz L."/>
            <person name="Hyder A.S."/>
            <person name="Ribeiro J.M."/>
            <person name="Arntzen J.W."/>
            <person name="van den Thillart G.E."/>
            <person name="Boetzer M."/>
            <person name="Pirovano W."/>
            <person name="Dirks R.P."/>
            <person name="Spaink H.P."/>
            <person name="Duboule D."/>
            <person name="McGlinn E."/>
            <person name="Kini R.M."/>
            <person name="Richardson M.K."/>
        </authorList>
    </citation>
    <scope>NUCLEOTIDE SEQUENCE</scope>
    <source>
        <tissue evidence="8">Blood</tissue>
    </source>
</reference>
<sequence>MPSFLCLLFSCEIQPVDSSSEDKYLAEEKGNSSPRPSRYFFFKRKKELSWLLAGSFVFDFRHKNSSSRPTARRRRPAPAAMEISTHNGSALFSCDDSPNVPALQPLWDFVRRREDLIKSPFFPALFNFAIYTAFCLPFIALDLLSPWISVLRKYKIQPQTSPTLQMVVLCLAQSIYHHLVCIFPVTVAHWYWRPVSLPSIAPEVPALLLQLAACLLLFDFLSFLWHLLHHKVPWLYKNFHKVHHKHLSTFALTTQYASVWELLWLGFFAVIGPMLLRCHPLTEMTFFVANIWLSVEDHSGYDLPWSTHRLVPFGLYGGAPHHDLHHLKFKFNYAPYFTHWDRLFGTLSQAVNPSKVKVNQD</sequence>
<dbReference type="GO" id="GO:0005506">
    <property type="term" value="F:iron ion binding"/>
    <property type="evidence" value="ECO:0007669"/>
    <property type="project" value="InterPro"/>
</dbReference>
<evidence type="ECO:0000256" key="4">
    <source>
        <dbReference type="ARBA" id="ARBA00023136"/>
    </source>
</evidence>
<dbReference type="Proteomes" id="UP000018936">
    <property type="component" value="Unassembled WGS sequence"/>
</dbReference>
<comment type="subcellular location">
    <subcellularLocation>
        <location evidence="1">Membrane</location>
    </subcellularLocation>
</comment>
<dbReference type="GO" id="GO:0016020">
    <property type="term" value="C:membrane"/>
    <property type="evidence" value="ECO:0007669"/>
    <property type="project" value="UniProtKB-SubCell"/>
</dbReference>
<dbReference type="Pfam" id="PF04116">
    <property type="entry name" value="FA_hydroxylase"/>
    <property type="match status" value="1"/>
</dbReference>
<feature type="transmembrane region" description="Helical" evidence="5">
    <location>
        <begin position="121"/>
        <end position="145"/>
    </location>
</feature>
<feature type="non-terminal residue" evidence="8">
    <location>
        <position position="1"/>
    </location>
</feature>
<keyword evidence="4 5" id="KW-0472">Membrane</keyword>
<name>V8NTP6_OPHHA</name>
<dbReference type="AlphaFoldDB" id="V8NTP6"/>
<feature type="domain" description="Fatty acid hydroxylase" evidence="7">
    <location>
        <begin position="212"/>
        <end position="346"/>
    </location>
</feature>
<proteinExistence type="predicted"/>
<evidence type="ECO:0000256" key="5">
    <source>
        <dbReference type="SAM" id="Phobius"/>
    </source>
</evidence>
<dbReference type="InterPro" id="IPR006694">
    <property type="entry name" value="Fatty_acid_hydroxylase"/>
</dbReference>
<dbReference type="OrthoDB" id="1658724at2759"/>
<feature type="chain" id="PRO_5004771987" evidence="6">
    <location>
        <begin position="19"/>
        <end position="361"/>
    </location>
</feature>
<dbReference type="PANTHER" id="PTHR11863">
    <property type="entry name" value="STEROL DESATURASE"/>
    <property type="match status" value="1"/>
</dbReference>
<evidence type="ECO:0000259" key="7">
    <source>
        <dbReference type="Pfam" id="PF04116"/>
    </source>
</evidence>
<feature type="signal peptide" evidence="6">
    <location>
        <begin position="1"/>
        <end position="18"/>
    </location>
</feature>
<evidence type="ECO:0000313" key="9">
    <source>
        <dbReference type="Proteomes" id="UP000018936"/>
    </source>
</evidence>
<comment type="caution">
    <text evidence="8">The sequence shown here is derived from an EMBL/GenBank/DDBJ whole genome shotgun (WGS) entry which is preliminary data.</text>
</comment>
<dbReference type="EMBL" id="AZIM01001916">
    <property type="protein sequence ID" value="ETE65331.1"/>
    <property type="molecule type" value="Genomic_DNA"/>
</dbReference>
<gene>
    <name evidence="8" type="primary">ch25h</name>
    <name evidence="8" type="ORF">L345_08889</name>
</gene>
<feature type="transmembrane region" description="Helical" evidence="5">
    <location>
        <begin position="249"/>
        <end position="276"/>
    </location>
</feature>
<evidence type="ECO:0000256" key="6">
    <source>
        <dbReference type="SAM" id="SignalP"/>
    </source>
</evidence>
<evidence type="ECO:0000256" key="2">
    <source>
        <dbReference type="ARBA" id="ARBA00022692"/>
    </source>
</evidence>
<dbReference type="InterPro" id="IPR050307">
    <property type="entry name" value="Sterol_Desaturase_Related"/>
</dbReference>
<protein>
    <submittedName>
        <fullName evidence="8">Cholesterol 25-hydroxylase-like protein</fullName>
    </submittedName>
</protein>
<evidence type="ECO:0000256" key="3">
    <source>
        <dbReference type="ARBA" id="ARBA00022989"/>
    </source>
</evidence>
<feature type="transmembrane region" description="Helical" evidence="5">
    <location>
        <begin position="204"/>
        <end position="228"/>
    </location>
</feature>